<dbReference type="Pfam" id="PF14844">
    <property type="entry name" value="PH_BEACH"/>
    <property type="match status" value="1"/>
</dbReference>
<feature type="domain" description="BEACH-type PH" evidence="2">
    <location>
        <begin position="1777"/>
        <end position="1876"/>
    </location>
</feature>
<dbReference type="PROSITE" id="PS50197">
    <property type="entry name" value="BEACH"/>
    <property type="match status" value="1"/>
</dbReference>
<dbReference type="PANTHER" id="PTHR13743">
    <property type="entry name" value="BEIGE/BEACH-RELATED"/>
    <property type="match status" value="1"/>
</dbReference>
<dbReference type="SMR" id="A2E4W6"/>
<dbReference type="InterPro" id="IPR031570">
    <property type="entry name" value="NBEA/BDCP_DUF4704"/>
</dbReference>
<evidence type="ECO:0000313" key="4">
    <source>
        <dbReference type="Proteomes" id="UP000001542"/>
    </source>
</evidence>
<dbReference type="Pfam" id="PF02138">
    <property type="entry name" value="Beach"/>
    <property type="match status" value="1"/>
</dbReference>
<dbReference type="InterPro" id="IPR011047">
    <property type="entry name" value="Quinoprotein_ADH-like_sf"/>
</dbReference>
<dbReference type="EMBL" id="DS113304">
    <property type="protein sequence ID" value="EAY12305.1"/>
    <property type="molecule type" value="Genomic_DNA"/>
</dbReference>
<gene>
    <name evidence="3" type="ORF">TVAG_161110</name>
</gene>
<dbReference type="InParanoid" id="A2E4W6"/>
<dbReference type="eggNOG" id="KOG1786">
    <property type="taxonomic scope" value="Eukaryota"/>
</dbReference>
<accession>A2E4W6</accession>
<reference evidence="3" key="2">
    <citation type="journal article" date="2007" name="Science">
        <title>Draft genome sequence of the sexually transmitted pathogen Trichomonas vaginalis.</title>
        <authorList>
            <person name="Carlton J.M."/>
            <person name="Hirt R.P."/>
            <person name="Silva J.C."/>
            <person name="Delcher A.L."/>
            <person name="Schatz M."/>
            <person name="Zhao Q."/>
            <person name="Wortman J.R."/>
            <person name="Bidwell S.L."/>
            <person name="Alsmark U.C.M."/>
            <person name="Besteiro S."/>
            <person name="Sicheritz-Ponten T."/>
            <person name="Noel C.J."/>
            <person name="Dacks J.B."/>
            <person name="Foster P.G."/>
            <person name="Simillion C."/>
            <person name="Van de Peer Y."/>
            <person name="Miranda-Saavedra D."/>
            <person name="Barton G.J."/>
            <person name="Westrop G.D."/>
            <person name="Mueller S."/>
            <person name="Dessi D."/>
            <person name="Fiori P.L."/>
            <person name="Ren Q."/>
            <person name="Paulsen I."/>
            <person name="Zhang H."/>
            <person name="Bastida-Corcuera F.D."/>
            <person name="Simoes-Barbosa A."/>
            <person name="Brown M.T."/>
            <person name="Hayes R.D."/>
            <person name="Mukherjee M."/>
            <person name="Okumura C.Y."/>
            <person name="Schneider R."/>
            <person name="Smith A.J."/>
            <person name="Vanacova S."/>
            <person name="Villalvazo M."/>
            <person name="Haas B.J."/>
            <person name="Pertea M."/>
            <person name="Feldblyum T.V."/>
            <person name="Utterback T.R."/>
            <person name="Shu C.L."/>
            <person name="Osoegawa K."/>
            <person name="de Jong P.J."/>
            <person name="Hrdy I."/>
            <person name="Horvathova L."/>
            <person name="Zubacova Z."/>
            <person name="Dolezal P."/>
            <person name="Malik S.B."/>
            <person name="Logsdon J.M. Jr."/>
            <person name="Henze K."/>
            <person name="Gupta A."/>
            <person name="Wang C.C."/>
            <person name="Dunne R.L."/>
            <person name="Upcroft J.A."/>
            <person name="Upcroft P."/>
            <person name="White O."/>
            <person name="Salzberg S.L."/>
            <person name="Tang P."/>
            <person name="Chiu C.-H."/>
            <person name="Lee Y.-S."/>
            <person name="Embley T.M."/>
            <person name="Coombs G.H."/>
            <person name="Mottram J.C."/>
            <person name="Tachezy J."/>
            <person name="Fraser-Liggett C.M."/>
            <person name="Johnson P.J."/>
        </authorList>
    </citation>
    <scope>NUCLEOTIDE SEQUENCE [LARGE SCALE GENOMIC DNA]</scope>
    <source>
        <strain evidence="3">G3</strain>
    </source>
</reference>
<dbReference type="eggNOG" id="KOG1787">
    <property type="taxonomic scope" value="Eukaryota"/>
</dbReference>
<dbReference type="InterPro" id="IPR000409">
    <property type="entry name" value="BEACH_dom"/>
</dbReference>
<feature type="domain" description="BEACH" evidence="1">
    <location>
        <begin position="1889"/>
        <end position="2178"/>
    </location>
</feature>
<dbReference type="SUPFAM" id="SSF81837">
    <property type="entry name" value="BEACH domain"/>
    <property type="match status" value="1"/>
</dbReference>
<dbReference type="PANTHER" id="PTHR13743:SF161">
    <property type="entry name" value="BEIGE_BEACH DOMAIN CONTAINING PROTEIN"/>
    <property type="match status" value="1"/>
</dbReference>
<dbReference type="InterPro" id="IPR050865">
    <property type="entry name" value="BEACH_Domain"/>
</dbReference>
<name>A2E4W6_TRIV3</name>
<dbReference type="PROSITE" id="PS51783">
    <property type="entry name" value="PH_BEACH"/>
    <property type="match status" value="1"/>
</dbReference>
<organism evidence="3 4">
    <name type="scientific">Trichomonas vaginalis (strain ATCC PRA-98 / G3)</name>
    <dbReference type="NCBI Taxonomy" id="412133"/>
    <lineage>
        <taxon>Eukaryota</taxon>
        <taxon>Metamonada</taxon>
        <taxon>Parabasalia</taxon>
        <taxon>Trichomonadida</taxon>
        <taxon>Trichomonadidae</taxon>
        <taxon>Trichomonas</taxon>
    </lineage>
</organism>
<proteinExistence type="predicted"/>
<evidence type="ECO:0000259" key="2">
    <source>
        <dbReference type="PROSITE" id="PS51783"/>
    </source>
</evidence>
<dbReference type="InterPro" id="IPR023362">
    <property type="entry name" value="PH-BEACH_dom"/>
</dbReference>
<dbReference type="OrthoDB" id="26681at2759"/>
<dbReference type="Proteomes" id="UP000001542">
    <property type="component" value="Unassembled WGS sequence"/>
</dbReference>
<evidence type="ECO:0000259" key="1">
    <source>
        <dbReference type="PROSITE" id="PS50197"/>
    </source>
</evidence>
<dbReference type="CDD" id="cd06071">
    <property type="entry name" value="Beach"/>
    <property type="match status" value="1"/>
</dbReference>
<dbReference type="VEuPathDB" id="TrichDB:TVAGG3_0228120"/>
<dbReference type="SUPFAM" id="SSF50998">
    <property type="entry name" value="Quinoprotein alcohol dehydrogenase-like"/>
    <property type="match status" value="1"/>
</dbReference>
<sequence length="2475" mass="286868">MEKTSTSRVQLCIPILEATFDYDPTDIPLDISNDPLLSEIIVPNQYKATGNLTEKPLTYDIIYRRYDFRPFTWIDLLNQLSSFTPKTHIEEEVVLSFAFHQSVSIFYTFDRTHEFHGSDFLIIILSKFAKSRYSNLVASIISELFEIFFDYGVEKRLVEIFPNITDFVLELQDGAHTLINTIVSCIDRYINNNGYNFEGILPQLLTLVQMIASDKAQFFELSHFNILFNAIRPQISKLNDLGLFLLQKINMYLPRESQELFVYDILQCLPSIIEATPPFAVAQKLDINPVEFPKNLSTEMKFNDVVTFPNGINLNKNIYTKFQYPEIYKVSIYSQISVAFEIIGSIPSELDLFLPKFFKIVESKMDSDYYLEYVSYYALLLSCISENMDGYEVDIPKLILDPTYSSENIKMIFIIKLLSVRLLLKQGSESYLKIFQTYLPYLPQFTQLVHITIVEHKNVVKYIKRSPKFIPTIVNVSRLLRDLNMTKTDNSNLIEEARESLFIMLSTIFRENEIFDLFMGNSLFMSFFVSLLFEENIQFFAIELCRSSFMSSTSDFLLQQFQMIITQISINSFNSLQNLNLVFMILDMLIHSISEFDPVSILLQPIHDLVMNVCQTEITQKLMKTIIKFYTKLISSKSFDLKYINELGKTLKKLEINDQETFDLLLKLLVNDEEFSGTEIFDFKIPNTCLAIFDTFYPSKSDIIDIFMNSISKNKTNAIKLNECHFDEHILTYIIQNRDQNDQKLLDLFFLIALIVSSPSVVQLYLSLFQPDDNRFANKSSLFYLEPLKNLFNRTRKFPASYFYTGDKLRYQHNFKNGFGMTFWLKLSTLMSSDLFLIGDISITTSNGYLMIKNTKIDYIINVDEWTFISINLIDTKLSVYIEKEQYIFDFPNYSIKNGYFQIGGKGDAKLSSIYINEQIPFSKIAAIRNRGIREPIDELSNGIYINSDQNLQTRPYQHSSFCNILLRFFGVEILLPLFAQIDLKTRDGKENDLTAPYIVSLLQSAILVDSKQQNIFYNSKGANLLSHLLMSLEISHLTFTLYESLFELYENLTFVDLKRHFIENILLNFDLWIPMKSDDHKQILTLLTEKFHSNAQFFVEVLPFCKLINIMRTFYWYTWLELNQNGGTDTKRQRPADFDTFGCRHILGLFAKNMAGVSFEEKEFKQLILSIITLPDEKQQTGILNLTISIIKFKPSPIRNIQNIDQIVTLLHGQINTTSENNISKVIELIILTHKNNKFYTLSLQDHLDIVFHLISQRKYSEQLYDNLEKLLLLYPELFKIVSYFSFVGEKMTLYDNVQPMAEYVISPGWSLWSIWTAIHHENDKIIDFIAKCDPSQWMKIYATIETAAIIENVDKYNFLSIFLTKCVTFCVESNVQEKFTVELMQLVYNFLFYHTKPSPNVALYSLLYEFYYQKSDITYIDFTSTGDISENSSEVPSWSKLAPKPVENFMNFKIIPRKQIFSMRVTFEEMPFNNSYHNSPKTKKSHKQITKSDISSLIEDKIDENNENISLNEKVEYVPKGGNSLQIAKGDLINKKFVWEDSKVALISLDLIKKYPNPETINRAIIIAGFLAHTMKDEVVKWISDVKVLIEKSNYFPFLLMKLQNSSCFVEGNNSLNNLDELIPIFGDNYHKKIKQNYDKIEKLLTASFQNDSATLIDNYMVDYCESAENYRNRKTENDKLWRTFWRNASASGGPWSLEQKEIKWKRDPSLQNYNCPFKLRPNNKFDNHMKASIARDEGNMNTAVEKTKIYEEELKRKYAENKPPVLLEIIDDKDLDDRKIDTDDTQKILFSFECEYITIKKTLNCKFNIHSNFAHLISEDKKIRQINFFDIRMLLWRRRFHHKTAIEIFLINGRSYLLNFPNSTSQNIVNKIQIQGLPNAIYVQKTDMSSFFKSLGFTEMWQKRQITNFDYLMRLNIFSGRSFNDPSNYPFLPWTLTEFTQQEIDLKDKSVYRDLSLPIGCIGDERMEALQDRMADMLQFGQNPFLFSSFAICPLSLYLWLLRLEPFTTMHIDMQSGKFDHASRLFASIPDTFKLVITHMNDYRELIPEFFFQPSFLLNENNFDLGQSKGRKIGDVELPPWSHQQIYEFVKIMRQSLESDIVSEQLNKWIDLFYGLDQKPVPNCNYGILYNPNSYESIWTKDNLQDPAQRASIEAAMCHIGSMPPQLFSTKHPKRQARIPRKLLQNNLSANITSGPLSCGVLITKNDKVAIVVSDSQFVKSVTVFCGENQIDVPKKFTYNHFIQDVIYITREFLYLTKAGRVSVLNRDGTWSELDSTLLSGVSLVSSSQGYHSFVTSYGSTLAVLGPNIKYTIPFYGEKILSIDMSKEFGSIVCGTSKKNIVFINLFEESKINVVKLDFVPKFISISPSFGFVCACGGSNFIIMDINGRKINSTSKLGQVTSLSSYSDEDGFDYFIAGCEDGKVYVCDAFDGFSNSVVHRCGNRVIATAHSDTPFATICLTENGNIHYFPMV</sequence>
<dbReference type="Gene3D" id="2.30.29.30">
    <property type="entry name" value="Pleckstrin-homology domain (PH domain)/Phosphotyrosine-binding domain (PTB)"/>
    <property type="match status" value="1"/>
</dbReference>
<dbReference type="RefSeq" id="XP_001324528.1">
    <property type="nucleotide sequence ID" value="XM_001324493.1"/>
</dbReference>
<dbReference type="SMART" id="SM01026">
    <property type="entry name" value="Beach"/>
    <property type="match status" value="1"/>
</dbReference>
<protein>
    <submittedName>
        <fullName evidence="3">Beige/BEACH domain containing protein</fullName>
    </submittedName>
</protein>
<dbReference type="InterPro" id="IPR011993">
    <property type="entry name" value="PH-like_dom_sf"/>
</dbReference>
<dbReference type="KEGG" id="tva:4770267"/>
<keyword evidence="4" id="KW-1185">Reference proteome</keyword>
<reference evidence="3" key="1">
    <citation type="submission" date="2006-10" db="EMBL/GenBank/DDBJ databases">
        <authorList>
            <person name="Amadeo P."/>
            <person name="Zhao Q."/>
            <person name="Wortman J."/>
            <person name="Fraser-Liggett C."/>
            <person name="Carlton J."/>
        </authorList>
    </citation>
    <scope>NUCLEOTIDE SEQUENCE</scope>
    <source>
        <strain evidence="3">G3</strain>
    </source>
</reference>
<dbReference type="InterPro" id="IPR036372">
    <property type="entry name" value="BEACH_dom_sf"/>
</dbReference>
<dbReference type="VEuPathDB" id="TrichDB:TVAG_161110"/>
<evidence type="ECO:0000313" key="3">
    <source>
        <dbReference type="EMBL" id="EAY12305.1"/>
    </source>
</evidence>
<dbReference type="Pfam" id="PF15787">
    <property type="entry name" value="DUF4704"/>
    <property type="match status" value="1"/>
</dbReference>
<dbReference type="SUPFAM" id="SSF50729">
    <property type="entry name" value="PH domain-like"/>
    <property type="match status" value="1"/>
</dbReference>
<dbReference type="Gene3D" id="1.10.1540.10">
    <property type="entry name" value="BEACH domain"/>
    <property type="match status" value="1"/>
</dbReference>
<dbReference type="STRING" id="5722.A2E4W6"/>